<proteinExistence type="predicted"/>
<reference evidence="4 5" key="1">
    <citation type="submission" date="2018-05" db="EMBL/GenBank/DDBJ databases">
        <title>Draft genome sequence of Scytalidium lignicola DSM 105466, a ubiquitous saprotrophic fungus.</title>
        <authorList>
            <person name="Buettner E."/>
            <person name="Gebauer A.M."/>
            <person name="Hofrichter M."/>
            <person name="Liers C."/>
            <person name="Kellner H."/>
        </authorList>
    </citation>
    <scope>NUCLEOTIDE SEQUENCE [LARGE SCALE GENOMIC DNA]</scope>
    <source>
        <strain evidence="4 5">DSM 105466</strain>
    </source>
</reference>
<dbReference type="AlphaFoldDB" id="A0A3E2GUX4"/>
<gene>
    <name evidence="4" type="ORF">B7463_g11514</name>
</gene>
<organism evidence="4 5">
    <name type="scientific">Scytalidium lignicola</name>
    <name type="common">Hyphomycete</name>
    <dbReference type="NCBI Taxonomy" id="5539"/>
    <lineage>
        <taxon>Eukaryota</taxon>
        <taxon>Fungi</taxon>
        <taxon>Dikarya</taxon>
        <taxon>Ascomycota</taxon>
        <taxon>Pezizomycotina</taxon>
        <taxon>Leotiomycetes</taxon>
        <taxon>Leotiomycetes incertae sedis</taxon>
        <taxon>Scytalidium</taxon>
    </lineage>
</organism>
<keyword evidence="5" id="KW-1185">Reference proteome</keyword>
<feature type="non-terminal residue" evidence="4">
    <location>
        <position position="1"/>
    </location>
</feature>
<feature type="region of interest" description="Disordered" evidence="1">
    <location>
        <begin position="351"/>
        <end position="372"/>
    </location>
</feature>
<evidence type="ECO:0000256" key="2">
    <source>
        <dbReference type="SAM" id="Phobius"/>
    </source>
</evidence>
<sequence>MSLRDFGRLALTAAVISALTSTVYSHVEVDTHSIDKRMAIPQNITVGNLSQSIVESLTNNVTAITPPANFTCNGQLWEYTLFENDRVLRGWAGVENYNMTIMSYFRAEPWFCTNGLPKNSTEVPMSEVREFVQLQSQLNQTNNQTTSLATRDAYGVSKRFIWTWAASAFAFSVVGVATSIWGSVCSIYGGFAEEGIASKKACAFASFLGILTAGFGAFSAYKAVTSAAAGVSNIVYQEMYITNYAQRIGDTSAGIGNLGNPFRRRQLTPDSFANVSFHNSTYKLHHHGTGEFHNAYDIFFANKTHPLLTKVSSPKSGNWSTNPTMRIWHQLHPTKEGRVLTVVSPYNPQASSRKREIQCGGGVPGEGGEDQSTDINFNDGPQDQLDYCTENAGNNGNPDQVYYGFDLYDTGTIDEFEDDLGDAFPESNGMVGTASSIADQGNVWDGCVCTKVGGTWTSTGSVQYSWDDTYNGYSECWNANCDGA</sequence>
<feature type="signal peptide" evidence="3">
    <location>
        <begin position="1"/>
        <end position="25"/>
    </location>
</feature>
<feature type="transmembrane region" description="Helical" evidence="2">
    <location>
        <begin position="161"/>
        <end position="189"/>
    </location>
</feature>
<keyword evidence="2" id="KW-0812">Transmembrane</keyword>
<feature type="chain" id="PRO_5017539454" evidence="3">
    <location>
        <begin position="26"/>
        <end position="484"/>
    </location>
</feature>
<evidence type="ECO:0000313" key="4">
    <source>
        <dbReference type="EMBL" id="RFU24827.1"/>
    </source>
</evidence>
<keyword evidence="3" id="KW-0732">Signal</keyword>
<evidence type="ECO:0000256" key="3">
    <source>
        <dbReference type="SAM" id="SignalP"/>
    </source>
</evidence>
<keyword evidence="2" id="KW-0472">Membrane</keyword>
<dbReference type="EMBL" id="NCSJ02000398">
    <property type="protein sequence ID" value="RFU24827.1"/>
    <property type="molecule type" value="Genomic_DNA"/>
</dbReference>
<keyword evidence="2" id="KW-1133">Transmembrane helix</keyword>
<name>A0A3E2GUX4_SCYLI</name>
<dbReference type="Proteomes" id="UP000258309">
    <property type="component" value="Unassembled WGS sequence"/>
</dbReference>
<feature type="non-terminal residue" evidence="4">
    <location>
        <position position="484"/>
    </location>
</feature>
<comment type="caution">
    <text evidence="4">The sequence shown here is derived from an EMBL/GenBank/DDBJ whole genome shotgun (WGS) entry which is preliminary data.</text>
</comment>
<evidence type="ECO:0000313" key="5">
    <source>
        <dbReference type="Proteomes" id="UP000258309"/>
    </source>
</evidence>
<evidence type="ECO:0000256" key="1">
    <source>
        <dbReference type="SAM" id="MobiDB-lite"/>
    </source>
</evidence>
<accession>A0A3E2GUX4</accession>
<protein>
    <submittedName>
        <fullName evidence="4">Uncharacterized protein</fullName>
    </submittedName>
</protein>
<dbReference type="OrthoDB" id="3555889at2759"/>